<proteinExistence type="predicted"/>
<dbReference type="SUPFAM" id="SSF52047">
    <property type="entry name" value="RNI-like"/>
    <property type="match status" value="1"/>
</dbReference>
<dbReference type="OrthoDB" id="41648at2759"/>
<dbReference type="EMBL" id="BDSP01000259">
    <property type="protein sequence ID" value="GAX27610.1"/>
    <property type="molecule type" value="Genomic_DNA"/>
</dbReference>
<protein>
    <recommendedName>
        <fullName evidence="6">L domain-like protein</fullName>
    </recommendedName>
</protein>
<keyword evidence="2" id="KW-0677">Repeat</keyword>
<keyword evidence="3" id="KW-0472">Membrane</keyword>
<sequence>MTGTTRILPVRTGSSRSARAEALDCILEESTTVSITKFARWKIFWRSPIGLAWMGLILSLAATLIGLQMLLTSTKSNDSSLLGMDLEAQRDYWLSTYQHLQSQNATTMLIPESPQWQALQWLVTADPLAPLQGERLVQRYALACLYFHWDGWLFSTAAAGWMDLVQQAAVSSDGMVTVVAPSEGEPVTTRSRVPLHECQWLGVTCNDQDQVVGLDFQSASFVLAGMVPTELGLLSHLTVLDCAGKSLVGTFSVALPQLQHLNLKGNRLNVFQETWGAWTNLETVNLAENRFEGTLPGSTLAQWTKLRHFDIHTMPVAGNFWQDVVPHWPLIEHIDISLTELSGTIPEVTADGPLSRLKSLYASNTPLKGTLPASLTAATGLIALQLNDITGLTPSSLPSEIGKWTKLETWGLTSPTALMGSLPTEIGLMTSLRELNVYSNRGLNGTLPTELGHLKELQILKVCYTDLSGTVPDEIGTLKKLKDVQFHQTNLVGTVPLGLCSGSLNVLAADCATLSEGIAPQMKCPLGCCDCYV</sequence>
<evidence type="ECO:0000256" key="1">
    <source>
        <dbReference type="ARBA" id="ARBA00022614"/>
    </source>
</evidence>
<evidence type="ECO:0008006" key="6">
    <source>
        <dbReference type="Google" id="ProtNLM"/>
    </source>
</evidence>
<evidence type="ECO:0000313" key="4">
    <source>
        <dbReference type="EMBL" id="GAX27610.1"/>
    </source>
</evidence>
<dbReference type="InterPro" id="IPR052595">
    <property type="entry name" value="LRRC69/RLP"/>
</dbReference>
<name>A0A1Z5KMP3_FISSO</name>
<keyword evidence="1" id="KW-0433">Leucine-rich repeat</keyword>
<dbReference type="InParanoid" id="A0A1Z5KMP3"/>
<dbReference type="PANTHER" id="PTHR48057">
    <property type="entry name" value="LEUCINE-RICH REPEAT SERINE/THREONINE-PROTEIN KINASE 1"/>
    <property type="match status" value="1"/>
</dbReference>
<dbReference type="AlphaFoldDB" id="A0A1Z5KMP3"/>
<gene>
    <name evidence="4" type="ORF">FisN_13Hh301</name>
</gene>
<dbReference type="InterPro" id="IPR032675">
    <property type="entry name" value="LRR_dom_sf"/>
</dbReference>
<keyword evidence="3" id="KW-1133">Transmembrane helix</keyword>
<organism evidence="4 5">
    <name type="scientific">Fistulifera solaris</name>
    <name type="common">Oleaginous diatom</name>
    <dbReference type="NCBI Taxonomy" id="1519565"/>
    <lineage>
        <taxon>Eukaryota</taxon>
        <taxon>Sar</taxon>
        <taxon>Stramenopiles</taxon>
        <taxon>Ochrophyta</taxon>
        <taxon>Bacillariophyta</taxon>
        <taxon>Bacillariophyceae</taxon>
        <taxon>Bacillariophycidae</taxon>
        <taxon>Naviculales</taxon>
        <taxon>Naviculaceae</taxon>
        <taxon>Fistulifera</taxon>
    </lineage>
</organism>
<evidence type="ECO:0000313" key="5">
    <source>
        <dbReference type="Proteomes" id="UP000198406"/>
    </source>
</evidence>
<evidence type="ECO:0000256" key="2">
    <source>
        <dbReference type="ARBA" id="ARBA00022737"/>
    </source>
</evidence>
<feature type="transmembrane region" description="Helical" evidence="3">
    <location>
        <begin position="50"/>
        <end position="71"/>
    </location>
</feature>
<evidence type="ECO:0000256" key="3">
    <source>
        <dbReference type="SAM" id="Phobius"/>
    </source>
</evidence>
<keyword evidence="5" id="KW-1185">Reference proteome</keyword>
<dbReference type="Proteomes" id="UP000198406">
    <property type="component" value="Unassembled WGS sequence"/>
</dbReference>
<comment type="caution">
    <text evidence="4">The sequence shown here is derived from an EMBL/GenBank/DDBJ whole genome shotgun (WGS) entry which is preliminary data.</text>
</comment>
<keyword evidence="3" id="KW-0812">Transmembrane</keyword>
<reference evidence="4 5" key="1">
    <citation type="journal article" date="2015" name="Plant Cell">
        <title>Oil accumulation by the oleaginous diatom Fistulifera solaris as revealed by the genome and transcriptome.</title>
        <authorList>
            <person name="Tanaka T."/>
            <person name="Maeda Y."/>
            <person name="Veluchamy A."/>
            <person name="Tanaka M."/>
            <person name="Abida H."/>
            <person name="Marechal E."/>
            <person name="Bowler C."/>
            <person name="Muto M."/>
            <person name="Sunaga Y."/>
            <person name="Tanaka M."/>
            <person name="Yoshino T."/>
            <person name="Taniguchi T."/>
            <person name="Fukuda Y."/>
            <person name="Nemoto M."/>
            <person name="Matsumoto M."/>
            <person name="Wong P.S."/>
            <person name="Aburatani S."/>
            <person name="Fujibuchi W."/>
        </authorList>
    </citation>
    <scope>NUCLEOTIDE SEQUENCE [LARGE SCALE GENOMIC DNA]</scope>
    <source>
        <strain evidence="4 5">JPCC DA0580</strain>
    </source>
</reference>
<dbReference type="Gene3D" id="3.80.10.10">
    <property type="entry name" value="Ribonuclease Inhibitor"/>
    <property type="match status" value="2"/>
</dbReference>
<accession>A0A1Z5KMP3</accession>
<dbReference type="FunFam" id="3.80.10.10:FF:000041">
    <property type="entry name" value="LRR receptor-like serine/threonine-protein kinase ERECTA"/>
    <property type="match status" value="1"/>
</dbReference>